<dbReference type="EMBL" id="FZPA01000001">
    <property type="protein sequence ID" value="SNS38871.1"/>
    <property type="molecule type" value="Genomic_DNA"/>
</dbReference>
<proteinExistence type="predicted"/>
<evidence type="ECO:0000313" key="3">
    <source>
        <dbReference type="Proteomes" id="UP000198339"/>
    </source>
</evidence>
<dbReference type="RefSeq" id="WP_089214429.1">
    <property type="nucleotide sequence ID" value="NZ_FZPA01000001.1"/>
</dbReference>
<evidence type="ECO:0000256" key="1">
    <source>
        <dbReference type="SAM" id="MobiDB-lite"/>
    </source>
</evidence>
<accession>A0A239E393</accession>
<organism evidence="2 3">
    <name type="scientific">Sphingopyxis indica</name>
    <dbReference type="NCBI Taxonomy" id="436663"/>
    <lineage>
        <taxon>Bacteria</taxon>
        <taxon>Pseudomonadati</taxon>
        <taxon>Pseudomonadota</taxon>
        <taxon>Alphaproteobacteria</taxon>
        <taxon>Sphingomonadales</taxon>
        <taxon>Sphingomonadaceae</taxon>
        <taxon>Sphingopyxis</taxon>
    </lineage>
</organism>
<gene>
    <name evidence="2" type="ORF">SAMN06295955_101566</name>
</gene>
<evidence type="ECO:0000313" key="2">
    <source>
        <dbReference type="EMBL" id="SNS38871.1"/>
    </source>
</evidence>
<dbReference type="Proteomes" id="UP000198339">
    <property type="component" value="Unassembled WGS sequence"/>
</dbReference>
<protein>
    <submittedName>
        <fullName evidence="2">Uncharacterized protein</fullName>
    </submittedName>
</protein>
<name>A0A239E393_9SPHN</name>
<reference evidence="2 3" key="1">
    <citation type="submission" date="2017-06" db="EMBL/GenBank/DDBJ databases">
        <authorList>
            <person name="Kim H.J."/>
            <person name="Triplett B.A."/>
        </authorList>
    </citation>
    <scope>NUCLEOTIDE SEQUENCE [LARGE SCALE GENOMIC DNA]</scope>
    <source>
        <strain evidence="2 3">DS15</strain>
    </source>
</reference>
<dbReference type="AlphaFoldDB" id="A0A239E393"/>
<feature type="region of interest" description="Disordered" evidence="1">
    <location>
        <begin position="43"/>
        <end position="62"/>
    </location>
</feature>
<keyword evidence="3" id="KW-1185">Reference proteome</keyword>
<sequence length="62" mass="6549">MKNINLAPHETKFLDALAEFLVFAGADRAADAIYEAIGAEPEDDCPAPVSAPAGEWGEVFAD</sequence>